<proteinExistence type="predicted"/>
<dbReference type="InterPro" id="IPR050229">
    <property type="entry name" value="GlpE_sulfurtransferase"/>
</dbReference>
<dbReference type="PANTHER" id="PTHR43031:SF16">
    <property type="entry name" value="OXIDOREDUCTASE"/>
    <property type="match status" value="1"/>
</dbReference>
<dbReference type="CDD" id="cd00158">
    <property type="entry name" value="RHOD"/>
    <property type="match status" value="1"/>
</dbReference>
<dbReference type="PANTHER" id="PTHR43031">
    <property type="entry name" value="FAD-DEPENDENT OXIDOREDUCTASE"/>
    <property type="match status" value="1"/>
</dbReference>
<reference evidence="3" key="1">
    <citation type="journal article" date="2019" name="Int. J. Syst. Evol. Microbiol.">
        <title>The Global Catalogue of Microorganisms (GCM) 10K type strain sequencing project: providing services to taxonomists for standard genome sequencing and annotation.</title>
        <authorList>
            <consortium name="The Broad Institute Genomics Platform"/>
            <consortium name="The Broad Institute Genome Sequencing Center for Infectious Disease"/>
            <person name="Wu L."/>
            <person name="Ma J."/>
        </authorList>
    </citation>
    <scope>NUCLEOTIDE SEQUENCE [LARGE SCALE GENOMIC DNA]</scope>
    <source>
        <strain evidence="3">KCTC 52368</strain>
    </source>
</reference>
<dbReference type="InterPro" id="IPR001763">
    <property type="entry name" value="Rhodanese-like_dom"/>
</dbReference>
<dbReference type="NCBIfam" id="NF045521">
    <property type="entry name" value="rhoda_near_glyco"/>
    <property type="match status" value="1"/>
</dbReference>
<comment type="caution">
    <text evidence="2">The sequence shown here is derived from an EMBL/GenBank/DDBJ whole genome shotgun (WGS) entry which is preliminary data.</text>
</comment>
<dbReference type="Gene3D" id="3.40.250.10">
    <property type="entry name" value="Rhodanese-like domain"/>
    <property type="match status" value="1"/>
</dbReference>
<feature type="domain" description="Rhodanese" evidence="1">
    <location>
        <begin position="19"/>
        <end position="110"/>
    </location>
</feature>
<sequence>MGKFNRNTVTYISVDELKSLKEVALLDTRKKEEYIISKIENAIWVGHKKFRIDSVQKIIPNKNTPIIVYCSIGVRSENIGEKLLQAGYSNVKNLYGGIFEWKNKGNPVFDNQNNQTEKVHAFSKHWGKLLTNAEKIYSTKSKNLEENFR</sequence>
<dbReference type="Proteomes" id="UP001597526">
    <property type="component" value="Unassembled WGS sequence"/>
</dbReference>
<name>A0ABW5MVH7_9FLAO</name>
<organism evidence="2 3">
    <name type="scientific">Croceitalea marina</name>
    <dbReference type="NCBI Taxonomy" id="1775166"/>
    <lineage>
        <taxon>Bacteria</taxon>
        <taxon>Pseudomonadati</taxon>
        <taxon>Bacteroidota</taxon>
        <taxon>Flavobacteriia</taxon>
        <taxon>Flavobacteriales</taxon>
        <taxon>Flavobacteriaceae</taxon>
        <taxon>Croceitalea</taxon>
    </lineage>
</organism>
<dbReference type="SMART" id="SM00450">
    <property type="entry name" value="RHOD"/>
    <property type="match status" value="1"/>
</dbReference>
<evidence type="ECO:0000259" key="1">
    <source>
        <dbReference type="PROSITE" id="PS50206"/>
    </source>
</evidence>
<protein>
    <submittedName>
        <fullName evidence="2">Rhodanese-like domain-containing protein</fullName>
    </submittedName>
</protein>
<keyword evidence="3" id="KW-1185">Reference proteome</keyword>
<evidence type="ECO:0000313" key="2">
    <source>
        <dbReference type="EMBL" id="MFD2586381.1"/>
    </source>
</evidence>
<dbReference type="PROSITE" id="PS50206">
    <property type="entry name" value="RHODANESE_3"/>
    <property type="match status" value="1"/>
</dbReference>
<accession>A0ABW5MVH7</accession>
<dbReference type="RefSeq" id="WP_377765958.1">
    <property type="nucleotide sequence ID" value="NZ_JBHULB010000007.1"/>
</dbReference>
<dbReference type="SUPFAM" id="SSF52821">
    <property type="entry name" value="Rhodanese/Cell cycle control phosphatase"/>
    <property type="match status" value="1"/>
</dbReference>
<dbReference type="InterPro" id="IPR036873">
    <property type="entry name" value="Rhodanese-like_dom_sf"/>
</dbReference>
<dbReference type="Pfam" id="PF00581">
    <property type="entry name" value="Rhodanese"/>
    <property type="match status" value="1"/>
</dbReference>
<gene>
    <name evidence="2" type="ORF">ACFSQJ_05545</name>
</gene>
<dbReference type="EMBL" id="JBHULB010000007">
    <property type="protein sequence ID" value="MFD2586381.1"/>
    <property type="molecule type" value="Genomic_DNA"/>
</dbReference>
<evidence type="ECO:0000313" key="3">
    <source>
        <dbReference type="Proteomes" id="UP001597526"/>
    </source>
</evidence>